<name>A0A2P2K2X4_RHIMU</name>
<organism evidence="1">
    <name type="scientific">Rhizophora mucronata</name>
    <name type="common">Asiatic mangrove</name>
    <dbReference type="NCBI Taxonomy" id="61149"/>
    <lineage>
        <taxon>Eukaryota</taxon>
        <taxon>Viridiplantae</taxon>
        <taxon>Streptophyta</taxon>
        <taxon>Embryophyta</taxon>
        <taxon>Tracheophyta</taxon>
        <taxon>Spermatophyta</taxon>
        <taxon>Magnoliopsida</taxon>
        <taxon>eudicotyledons</taxon>
        <taxon>Gunneridae</taxon>
        <taxon>Pentapetalae</taxon>
        <taxon>rosids</taxon>
        <taxon>fabids</taxon>
        <taxon>Malpighiales</taxon>
        <taxon>Rhizophoraceae</taxon>
        <taxon>Rhizophora</taxon>
    </lineage>
</organism>
<proteinExistence type="predicted"/>
<dbReference type="EMBL" id="GGEC01019545">
    <property type="protein sequence ID" value="MBX00029.1"/>
    <property type="molecule type" value="Transcribed_RNA"/>
</dbReference>
<dbReference type="AlphaFoldDB" id="A0A2P2K2X4"/>
<protein>
    <submittedName>
        <fullName evidence="1">Uncharacterized protein</fullName>
    </submittedName>
</protein>
<reference evidence="1" key="1">
    <citation type="submission" date="2018-02" db="EMBL/GenBank/DDBJ databases">
        <title>Rhizophora mucronata_Transcriptome.</title>
        <authorList>
            <person name="Meera S.P."/>
            <person name="Sreeshan A."/>
            <person name="Augustine A."/>
        </authorList>
    </citation>
    <scope>NUCLEOTIDE SEQUENCE</scope>
    <source>
        <tissue evidence="1">Leaf</tissue>
    </source>
</reference>
<accession>A0A2P2K2X4</accession>
<sequence>MKPQQGMPKIISVSVGVLQDNKGQNVSSQASDFWHMSRHGFGRH</sequence>
<evidence type="ECO:0000313" key="1">
    <source>
        <dbReference type="EMBL" id="MBX00029.1"/>
    </source>
</evidence>